<reference evidence="2" key="2">
    <citation type="submission" date="2021-05" db="UniProtKB">
        <authorList>
            <consortium name="EnsemblPlants"/>
        </authorList>
    </citation>
    <scope>IDENTIFICATION</scope>
    <source>
        <strain evidence="2">subsp. malaccensis</strain>
    </source>
</reference>
<protein>
    <submittedName>
        <fullName evidence="1">(wild Malaysian banana) hypothetical protein</fullName>
    </submittedName>
</protein>
<dbReference type="EMBL" id="HG996476">
    <property type="protein sequence ID" value="CAG1854388.1"/>
    <property type="molecule type" value="Genomic_DNA"/>
</dbReference>
<evidence type="ECO:0000313" key="2">
    <source>
        <dbReference type="EnsemblPlants" id="Ma10_p23290.1"/>
    </source>
</evidence>
<keyword evidence="3" id="KW-1185">Reference proteome</keyword>
<dbReference type="Proteomes" id="UP000012960">
    <property type="component" value="Unplaced"/>
</dbReference>
<dbReference type="EnsemblPlants" id="Ma10_t23290.1">
    <property type="protein sequence ID" value="Ma10_p23290.1"/>
    <property type="gene ID" value="Ma10_g23290"/>
</dbReference>
<proteinExistence type="predicted"/>
<evidence type="ECO:0000313" key="1">
    <source>
        <dbReference type="EMBL" id="CAG1854388.1"/>
    </source>
</evidence>
<sequence>MWIVAVSGLRHRPLFNTTHRCQSKPTILDREHPHIVWVCRADVGNHGLTMVQLLLAASFLLPPPVVTAPTLQGREKKCEQFHEWAPIDAELHPPCFLGLLFAFILADCSADVKHI</sequence>
<dbReference type="InParanoid" id="A0A804KZG6"/>
<name>A0A804KZG6_MUSAM</name>
<reference evidence="1" key="1">
    <citation type="submission" date="2021-03" db="EMBL/GenBank/DDBJ databases">
        <authorList>
            <consortium name="Genoscope - CEA"/>
            <person name="William W."/>
        </authorList>
    </citation>
    <scope>NUCLEOTIDE SEQUENCE</scope>
    <source>
        <strain evidence="1">Doubled-haploid Pahang</strain>
    </source>
</reference>
<organism evidence="2 3">
    <name type="scientific">Musa acuminata subsp. malaccensis</name>
    <name type="common">Wild banana</name>
    <name type="synonym">Musa malaccensis</name>
    <dbReference type="NCBI Taxonomy" id="214687"/>
    <lineage>
        <taxon>Eukaryota</taxon>
        <taxon>Viridiplantae</taxon>
        <taxon>Streptophyta</taxon>
        <taxon>Embryophyta</taxon>
        <taxon>Tracheophyta</taxon>
        <taxon>Spermatophyta</taxon>
        <taxon>Magnoliopsida</taxon>
        <taxon>Liliopsida</taxon>
        <taxon>Zingiberales</taxon>
        <taxon>Musaceae</taxon>
        <taxon>Musa</taxon>
    </lineage>
</organism>
<dbReference type="Gramene" id="Ma10_t23290.1">
    <property type="protein sequence ID" value="Ma10_p23290.1"/>
    <property type="gene ID" value="Ma10_g23290"/>
</dbReference>
<dbReference type="AlphaFoldDB" id="A0A804KZG6"/>
<accession>A0A804KZG6</accession>
<evidence type="ECO:0000313" key="3">
    <source>
        <dbReference type="Proteomes" id="UP000012960"/>
    </source>
</evidence>
<gene>
    <name evidence="1" type="ORF">GSMUA_326140.1</name>
</gene>